<dbReference type="KEGG" id="gtr:GLOTRDRAFT_136618"/>
<feature type="compositionally biased region" description="Gly residues" evidence="6">
    <location>
        <begin position="324"/>
        <end position="333"/>
    </location>
</feature>
<dbReference type="SMART" id="SM00353">
    <property type="entry name" value="HLH"/>
    <property type="match status" value="1"/>
</dbReference>
<reference evidence="8 9" key="1">
    <citation type="journal article" date="2012" name="Science">
        <title>The Paleozoic origin of enzymatic lignin decomposition reconstructed from 31 fungal genomes.</title>
        <authorList>
            <person name="Floudas D."/>
            <person name="Binder M."/>
            <person name="Riley R."/>
            <person name="Barry K."/>
            <person name="Blanchette R.A."/>
            <person name="Henrissat B."/>
            <person name="Martinez A.T."/>
            <person name="Otillar R."/>
            <person name="Spatafora J.W."/>
            <person name="Yadav J.S."/>
            <person name="Aerts A."/>
            <person name="Benoit I."/>
            <person name="Boyd A."/>
            <person name="Carlson A."/>
            <person name="Copeland A."/>
            <person name="Coutinho P.M."/>
            <person name="de Vries R.P."/>
            <person name="Ferreira P."/>
            <person name="Findley K."/>
            <person name="Foster B."/>
            <person name="Gaskell J."/>
            <person name="Glotzer D."/>
            <person name="Gorecki P."/>
            <person name="Heitman J."/>
            <person name="Hesse C."/>
            <person name="Hori C."/>
            <person name="Igarashi K."/>
            <person name="Jurgens J.A."/>
            <person name="Kallen N."/>
            <person name="Kersten P."/>
            <person name="Kohler A."/>
            <person name="Kuees U."/>
            <person name="Kumar T.K.A."/>
            <person name="Kuo A."/>
            <person name="LaButti K."/>
            <person name="Larrondo L.F."/>
            <person name="Lindquist E."/>
            <person name="Ling A."/>
            <person name="Lombard V."/>
            <person name="Lucas S."/>
            <person name="Lundell T."/>
            <person name="Martin R."/>
            <person name="McLaughlin D.J."/>
            <person name="Morgenstern I."/>
            <person name="Morin E."/>
            <person name="Murat C."/>
            <person name="Nagy L.G."/>
            <person name="Nolan M."/>
            <person name="Ohm R.A."/>
            <person name="Patyshakuliyeva A."/>
            <person name="Rokas A."/>
            <person name="Ruiz-Duenas F.J."/>
            <person name="Sabat G."/>
            <person name="Salamov A."/>
            <person name="Samejima M."/>
            <person name="Schmutz J."/>
            <person name="Slot J.C."/>
            <person name="St John F."/>
            <person name="Stenlid J."/>
            <person name="Sun H."/>
            <person name="Sun S."/>
            <person name="Syed K."/>
            <person name="Tsang A."/>
            <person name="Wiebenga A."/>
            <person name="Young D."/>
            <person name="Pisabarro A."/>
            <person name="Eastwood D.C."/>
            <person name="Martin F."/>
            <person name="Cullen D."/>
            <person name="Grigoriev I.V."/>
            <person name="Hibbett D.S."/>
        </authorList>
    </citation>
    <scope>NUCLEOTIDE SEQUENCE [LARGE SCALE GENOMIC DNA]</scope>
    <source>
        <strain evidence="8 9">ATCC 11539</strain>
    </source>
</reference>
<dbReference type="Proteomes" id="UP000030669">
    <property type="component" value="Unassembled WGS sequence"/>
</dbReference>
<dbReference type="AlphaFoldDB" id="S7QEJ6"/>
<name>S7QEJ6_GLOTA</name>
<evidence type="ECO:0000259" key="7">
    <source>
        <dbReference type="PROSITE" id="PS50888"/>
    </source>
</evidence>
<accession>S7QEJ6</accession>
<dbReference type="OMA" id="RGEAFQM"/>
<feature type="domain" description="BHLH" evidence="7">
    <location>
        <begin position="81"/>
        <end position="133"/>
    </location>
</feature>
<evidence type="ECO:0000256" key="1">
    <source>
        <dbReference type="ARBA" id="ARBA00023015"/>
    </source>
</evidence>
<keyword evidence="5" id="KW-0539">Nucleus</keyword>
<evidence type="ECO:0000313" key="8">
    <source>
        <dbReference type="EMBL" id="EPQ57728.1"/>
    </source>
</evidence>
<feature type="region of interest" description="Disordered" evidence="6">
    <location>
        <begin position="1"/>
        <end position="90"/>
    </location>
</feature>
<evidence type="ECO:0000256" key="3">
    <source>
        <dbReference type="ARBA" id="ARBA00023159"/>
    </source>
</evidence>
<keyword evidence="3" id="KW-0010">Activator</keyword>
<dbReference type="PROSITE" id="PS50888">
    <property type="entry name" value="BHLH"/>
    <property type="match status" value="1"/>
</dbReference>
<dbReference type="GO" id="GO:0003677">
    <property type="term" value="F:DNA binding"/>
    <property type="evidence" value="ECO:0007669"/>
    <property type="project" value="UniProtKB-KW"/>
</dbReference>
<dbReference type="CDD" id="cd00083">
    <property type="entry name" value="bHLH_SF"/>
    <property type="match status" value="1"/>
</dbReference>
<dbReference type="STRING" id="670483.S7QEJ6"/>
<dbReference type="OrthoDB" id="8964853at2759"/>
<dbReference type="GO" id="GO:0090575">
    <property type="term" value="C:RNA polymerase II transcription regulator complex"/>
    <property type="evidence" value="ECO:0007669"/>
    <property type="project" value="TreeGrafter"/>
</dbReference>
<evidence type="ECO:0000256" key="4">
    <source>
        <dbReference type="ARBA" id="ARBA00023163"/>
    </source>
</evidence>
<dbReference type="GO" id="GO:0046983">
    <property type="term" value="F:protein dimerization activity"/>
    <property type="evidence" value="ECO:0007669"/>
    <property type="project" value="InterPro"/>
</dbReference>
<keyword evidence="4" id="KW-0804">Transcription</keyword>
<dbReference type="InterPro" id="IPR036638">
    <property type="entry name" value="HLH_DNA-bd_sf"/>
</dbReference>
<feature type="region of interest" description="Disordered" evidence="6">
    <location>
        <begin position="310"/>
        <end position="338"/>
    </location>
</feature>
<dbReference type="HOGENOM" id="CLU_029468_1_0_1"/>
<dbReference type="RefSeq" id="XP_007863098.1">
    <property type="nucleotide sequence ID" value="XM_007864907.1"/>
</dbReference>
<dbReference type="PANTHER" id="PTHR10328">
    <property type="entry name" value="PROTEIN MAX MYC-ASSOCIATED FACTOR X"/>
    <property type="match status" value="1"/>
</dbReference>
<dbReference type="GO" id="GO:0003700">
    <property type="term" value="F:DNA-binding transcription factor activity"/>
    <property type="evidence" value="ECO:0007669"/>
    <property type="project" value="TreeGrafter"/>
</dbReference>
<dbReference type="EMBL" id="KB469298">
    <property type="protein sequence ID" value="EPQ57728.1"/>
    <property type="molecule type" value="Genomic_DNA"/>
</dbReference>
<evidence type="ECO:0000256" key="6">
    <source>
        <dbReference type="SAM" id="MobiDB-lite"/>
    </source>
</evidence>
<feature type="region of interest" description="Disordered" evidence="6">
    <location>
        <begin position="362"/>
        <end position="396"/>
    </location>
</feature>
<proteinExistence type="predicted"/>
<keyword evidence="2" id="KW-0238">DNA-binding</keyword>
<dbReference type="InterPro" id="IPR011598">
    <property type="entry name" value="bHLH_dom"/>
</dbReference>
<organism evidence="8 9">
    <name type="scientific">Gloeophyllum trabeum (strain ATCC 11539 / FP-39264 / Madison 617)</name>
    <name type="common">Brown rot fungus</name>
    <dbReference type="NCBI Taxonomy" id="670483"/>
    <lineage>
        <taxon>Eukaryota</taxon>
        <taxon>Fungi</taxon>
        <taxon>Dikarya</taxon>
        <taxon>Basidiomycota</taxon>
        <taxon>Agaricomycotina</taxon>
        <taxon>Agaricomycetes</taxon>
        <taxon>Gloeophyllales</taxon>
        <taxon>Gloeophyllaceae</taxon>
        <taxon>Gloeophyllum</taxon>
    </lineage>
</organism>
<dbReference type="Pfam" id="PF00010">
    <property type="entry name" value="HLH"/>
    <property type="match status" value="1"/>
</dbReference>
<protein>
    <recommendedName>
        <fullName evidence="7">BHLH domain-containing protein</fullName>
    </recommendedName>
</protein>
<dbReference type="SUPFAM" id="SSF47459">
    <property type="entry name" value="HLH, helix-loop-helix DNA-binding domain"/>
    <property type="match status" value="1"/>
</dbReference>
<feature type="compositionally biased region" description="Low complexity" evidence="6">
    <location>
        <begin position="363"/>
        <end position="390"/>
    </location>
</feature>
<dbReference type="Gene3D" id="4.10.280.10">
    <property type="entry name" value="Helix-loop-helix DNA-binding domain"/>
    <property type="match status" value="1"/>
</dbReference>
<feature type="compositionally biased region" description="Low complexity" evidence="6">
    <location>
        <begin position="1"/>
        <end position="22"/>
    </location>
</feature>
<gene>
    <name evidence="8" type="ORF">GLOTRDRAFT_136618</name>
</gene>
<keyword evidence="9" id="KW-1185">Reference proteome</keyword>
<feature type="region of interest" description="Disordered" evidence="6">
    <location>
        <begin position="199"/>
        <end position="220"/>
    </location>
</feature>
<dbReference type="GeneID" id="19303583"/>
<feature type="compositionally biased region" description="Low complexity" evidence="6">
    <location>
        <begin position="35"/>
        <end position="61"/>
    </location>
</feature>
<dbReference type="PANTHER" id="PTHR10328:SF3">
    <property type="entry name" value="PROTEIN MAX"/>
    <property type="match status" value="1"/>
</dbReference>
<sequence>MAMTLPLSITPTSSPTSSASPETNPPHTPASPTMPDSGSPAASSSSKESSASPNATSAPATHHPNGQPIKRKPSRRANTAERRATHNAVERARRETLNSRFLDLAALLPNLSQIRRPSKSAIVNSSIAHIHAARRHRALAARELRVLKVETDALRRELNEWRDRAGLPRVEEPPRGEGFAIVASGEVEVLPAPVGMELGDEEDEEEYAPQPPPPQQPQQEEMVHLEELRAVAMLKAGAHPFAHSVPRASILPRAPLAPSPFDHSGGLVQGFGGAAFGGGPAAADVDKVAAWHMHLYQTMQGGAAPGMFTPPQSAHGVSNNNNGNGNGNNGGNGNNNNNAQAAAFFANLHRQQQMMGTHGPMYGSPVDGDDGSSVSSAASQHQARARSQSVGGVGGVGGEMPEFAGVPRRMGAWAGGEGMMMGMGMGGGVGMGMGMGMGVGVGMKTLAVGGGNGGFAMMM</sequence>
<dbReference type="eggNOG" id="KOG2483">
    <property type="taxonomic scope" value="Eukaryota"/>
</dbReference>
<dbReference type="GO" id="GO:0045944">
    <property type="term" value="P:positive regulation of transcription by RNA polymerase II"/>
    <property type="evidence" value="ECO:0007669"/>
    <property type="project" value="TreeGrafter"/>
</dbReference>
<evidence type="ECO:0000256" key="5">
    <source>
        <dbReference type="ARBA" id="ARBA00023242"/>
    </source>
</evidence>
<keyword evidence="1" id="KW-0805">Transcription regulation</keyword>
<evidence type="ECO:0000313" key="9">
    <source>
        <dbReference type="Proteomes" id="UP000030669"/>
    </source>
</evidence>
<evidence type="ECO:0000256" key="2">
    <source>
        <dbReference type="ARBA" id="ARBA00023125"/>
    </source>
</evidence>
<feature type="compositionally biased region" description="Basic and acidic residues" evidence="6">
    <location>
        <begin position="78"/>
        <end position="90"/>
    </location>
</feature>